<keyword evidence="1" id="KW-0472">Membrane</keyword>
<name>A0ABW2Q5P5_9MICO</name>
<gene>
    <name evidence="2" type="ORF">ACFQQL_01575</name>
</gene>
<dbReference type="InterPro" id="IPR009339">
    <property type="entry name" value="DUF998"/>
</dbReference>
<dbReference type="RefSeq" id="WP_382390571.1">
    <property type="nucleotide sequence ID" value="NZ_JBHTCQ010000001.1"/>
</dbReference>
<protein>
    <submittedName>
        <fullName evidence="2">DUF998 domain-containing protein</fullName>
    </submittedName>
</protein>
<dbReference type="EMBL" id="JBHTCQ010000001">
    <property type="protein sequence ID" value="MFC7403783.1"/>
    <property type="molecule type" value="Genomic_DNA"/>
</dbReference>
<evidence type="ECO:0000313" key="2">
    <source>
        <dbReference type="EMBL" id="MFC7403783.1"/>
    </source>
</evidence>
<accession>A0ABW2Q5P5</accession>
<evidence type="ECO:0000256" key="1">
    <source>
        <dbReference type="SAM" id="Phobius"/>
    </source>
</evidence>
<organism evidence="2 3">
    <name type="scientific">Georgenia alba</name>
    <dbReference type="NCBI Taxonomy" id="2233858"/>
    <lineage>
        <taxon>Bacteria</taxon>
        <taxon>Bacillati</taxon>
        <taxon>Actinomycetota</taxon>
        <taxon>Actinomycetes</taxon>
        <taxon>Micrococcales</taxon>
        <taxon>Bogoriellaceae</taxon>
        <taxon>Georgenia</taxon>
    </lineage>
</organism>
<feature type="transmembrane region" description="Helical" evidence="1">
    <location>
        <begin position="64"/>
        <end position="84"/>
    </location>
</feature>
<keyword evidence="1" id="KW-1133">Transmembrane helix</keyword>
<feature type="transmembrane region" description="Helical" evidence="1">
    <location>
        <begin position="191"/>
        <end position="213"/>
    </location>
</feature>
<proteinExistence type="predicted"/>
<keyword evidence="3" id="KW-1185">Reference proteome</keyword>
<feature type="transmembrane region" description="Helical" evidence="1">
    <location>
        <begin position="168"/>
        <end position="185"/>
    </location>
</feature>
<dbReference type="Proteomes" id="UP001596455">
    <property type="component" value="Unassembled WGS sequence"/>
</dbReference>
<sequence length="218" mass="22555">MSSTTMNRIGTAALTAAPRTDRRLLAGAIAGPFFAVSTVTQMVAREGFDLTRHPVSQLATGSLGWVQIATFALTGLAFLALATGMRRRLTGFGRRVITFGVGVLGVGYVVAGVFPVDPQNGFPAGAPEGSVADVSWHAAIHLTAAVVAYLGLAVACIAAAVRAVRSRAFVAAALHGLVAVALLLPTAPQFAYVQLALTSLVAFSWITANALVLRRRTA</sequence>
<comment type="caution">
    <text evidence="2">The sequence shown here is derived from an EMBL/GenBank/DDBJ whole genome shotgun (WGS) entry which is preliminary data.</text>
</comment>
<reference evidence="3" key="1">
    <citation type="journal article" date="2019" name="Int. J. Syst. Evol. Microbiol.">
        <title>The Global Catalogue of Microorganisms (GCM) 10K type strain sequencing project: providing services to taxonomists for standard genome sequencing and annotation.</title>
        <authorList>
            <consortium name="The Broad Institute Genomics Platform"/>
            <consortium name="The Broad Institute Genome Sequencing Center for Infectious Disease"/>
            <person name="Wu L."/>
            <person name="Ma J."/>
        </authorList>
    </citation>
    <scope>NUCLEOTIDE SEQUENCE [LARGE SCALE GENOMIC DNA]</scope>
    <source>
        <strain evidence="3">JCM 1490</strain>
    </source>
</reference>
<evidence type="ECO:0000313" key="3">
    <source>
        <dbReference type="Proteomes" id="UP001596455"/>
    </source>
</evidence>
<feature type="transmembrane region" description="Helical" evidence="1">
    <location>
        <begin position="96"/>
        <end position="116"/>
    </location>
</feature>
<dbReference type="Pfam" id="PF06197">
    <property type="entry name" value="DUF998"/>
    <property type="match status" value="1"/>
</dbReference>
<keyword evidence="1" id="KW-0812">Transmembrane</keyword>
<feature type="transmembrane region" description="Helical" evidence="1">
    <location>
        <begin position="136"/>
        <end position="161"/>
    </location>
</feature>
<feature type="transmembrane region" description="Helical" evidence="1">
    <location>
        <begin position="24"/>
        <end position="44"/>
    </location>
</feature>